<keyword evidence="1" id="KW-1133">Transmembrane helix</keyword>
<dbReference type="EMBL" id="UINC01083394">
    <property type="protein sequence ID" value="SVC29058.1"/>
    <property type="molecule type" value="Genomic_DNA"/>
</dbReference>
<keyword evidence="1" id="KW-0472">Membrane</keyword>
<dbReference type="PANTHER" id="PTHR40078">
    <property type="entry name" value="INTEGRAL MEMBRANE PROTEIN-RELATED"/>
    <property type="match status" value="1"/>
</dbReference>
<dbReference type="Pfam" id="PF19700">
    <property type="entry name" value="DUF6198"/>
    <property type="match status" value="1"/>
</dbReference>
<organism evidence="2">
    <name type="scientific">marine metagenome</name>
    <dbReference type="NCBI Taxonomy" id="408172"/>
    <lineage>
        <taxon>unclassified sequences</taxon>
        <taxon>metagenomes</taxon>
        <taxon>ecological metagenomes</taxon>
    </lineage>
</organism>
<proteinExistence type="predicted"/>
<feature type="transmembrane region" description="Helical" evidence="1">
    <location>
        <begin position="120"/>
        <end position="143"/>
    </location>
</feature>
<feature type="transmembrane region" description="Helical" evidence="1">
    <location>
        <begin position="69"/>
        <end position="88"/>
    </location>
</feature>
<evidence type="ECO:0000256" key="1">
    <source>
        <dbReference type="SAM" id="Phobius"/>
    </source>
</evidence>
<evidence type="ECO:0008006" key="3">
    <source>
        <dbReference type="Google" id="ProtNLM"/>
    </source>
</evidence>
<feature type="transmembrane region" description="Helical" evidence="1">
    <location>
        <begin position="95"/>
        <end position="114"/>
    </location>
</feature>
<sequence>MFLTIKKIPKVYWSSKTPLNFKPKISTFLFLCFGLTLFGLGEGLLIVSFAGASPWSVLAQGISLNVDLSIGTITLFLSIGVLIFWLPLNQKPGIGTILNALIIAVMIDISIALIPTPENYISQLLLAFIAVLTVGLGGGIYLVANLGAGPRDGLMVGLQQKTNLPIAAVRAFLEITVVSIGWYLGGTVGVGTLLFAFGIGPAVALG</sequence>
<dbReference type="InterPro" id="IPR038750">
    <property type="entry name" value="YczE/YyaS-like"/>
</dbReference>
<reference evidence="2" key="1">
    <citation type="submission" date="2018-05" db="EMBL/GenBank/DDBJ databases">
        <authorList>
            <person name="Lanie J.A."/>
            <person name="Ng W.-L."/>
            <person name="Kazmierczak K.M."/>
            <person name="Andrzejewski T.M."/>
            <person name="Davidsen T.M."/>
            <person name="Wayne K.J."/>
            <person name="Tettelin H."/>
            <person name="Glass J.I."/>
            <person name="Rusch D."/>
            <person name="Podicherti R."/>
            <person name="Tsui H.-C.T."/>
            <person name="Winkler M.E."/>
        </authorList>
    </citation>
    <scope>NUCLEOTIDE SEQUENCE</scope>
</reference>
<accession>A0A382KWQ4</accession>
<dbReference type="PANTHER" id="PTHR40078:SF1">
    <property type="entry name" value="INTEGRAL MEMBRANE PROTEIN"/>
    <property type="match status" value="1"/>
</dbReference>
<feature type="transmembrane region" description="Helical" evidence="1">
    <location>
        <begin position="188"/>
        <end position="205"/>
    </location>
</feature>
<name>A0A382KWQ4_9ZZZZ</name>
<keyword evidence="1" id="KW-0812">Transmembrane</keyword>
<protein>
    <recommendedName>
        <fullName evidence="3">YitT family protein</fullName>
    </recommendedName>
</protein>
<feature type="non-terminal residue" evidence="2">
    <location>
        <position position="206"/>
    </location>
</feature>
<gene>
    <name evidence="2" type="ORF">METZ01_LOCUS281912</name>
</gene>
<dbReference type="AlphaFoldDB" id="A0A382KWQ4"/>
<evidence type="ECO:0000313" key="2">
    <source>
        <dbReference type="EMBL" id="SVC29058.1"/>
    </source>
</evidence>